<proteinExistence type="predicted"/>
<evidence type="ECO:0000313" key="2">
    <source>
        <dbReference type="EMBL" id="KRS16607.1"/>
    </source>
</evidence>
<dbReference type="OrthoDB" id="7933758at2"/>
<dbReference type="AlphaFoldDB" id="A0A0T5P6Q5"/>
<feature type="compositionally biased region" description="Basic and acidic residues" evidence="1">
    <location>
        <begin position="27"/>
        <end position="43"/>
    </location>
</feature>
<dbReference type="PATRIC" id="fig|540747.5.peg.1139"/>
<name>A0A0T5P6Q5_9RHOB</name>
<keyword evidence="4" id="KW-1185">Reference proteome</keyword>
<dbReference type="Proteomes" id="UP000051401">
    <property type="component" value="Unassembled WGS sequence"/>
</dbReference>
<gene>
    <name evidence="3" type="ORF">RIdsm_04193</name>
    <name evidence="2" type="ORF">XM52_17030</name>
</gene>
<protein>
    <submittedName>
        <fullName evidence="2">Uncharacterized protein</fullName>
    </submittedName>
</protein>
<dbReference type="EMBL" id="CP031598">
    <property type="protein sequence ID" value="QEW28363.1"/>
    <property type="molecule type" value="Genomic_DNA"/>
</dbReference>
<evidence type="ECO:0000313" key="4">
    <source>
        <dbReference type="Proteomes" id="UP000051401"/>
    </source>
</evidence>
<sequence length="60" mass="6757">MDAIQTTEYARALLSARGNKAMAEAAQRMRDSEEAGKHDEAEDWKRIRLAISEMRGPHQG</sequence>
<reference evidence="2 4" key="1">
    <citation type="submission" date="2015-04" db="EMBL/GenBank/DDBJ databases">
        <title>The draft genome sequence of Roseovarius indicus B108T.</title>
        <authorList>
            <person name="Li G."/>
            <person name="Lai Q."/>
            <person name="Shao Z."/>
            <person name="Yan P."/>
        </authorList>
    </citation>
    <scope>NUCLEOTIDE SEQUENCE [LARGE SCALE GENOMIC DNA]</scope>
    <source>
        <strain evidence="2 4">B108</strain>
    </source>
</reference>
<reference evidence="3 5" key="2">
    <citation type="submission" date="2018-08" db="EMBL/GenBank/DDBJ databases">
        <title>Genetic Globetrotter - A new plasmid hitch-hiking vast phylogenetic and geographic distances.</title>
        <authorList>
            <person name="Vollmers J."/>
            <person name="Petersen J."/>
        </authorList>
    </citation>
    <scope>NUCLEOTIDE SEQUENCE [LARGE SCALE GENOMIC DNA]</scope>
    <source>
        <strain evidence="3 5">DSM 26383</strain>
    </source>
</reference>
<evidence type="ECO:0000313" key="3">
    <source>
        <dbReference type="EMBL" id="QEW28363.1"/>
    </source>
</evidence>
<dbReference type="STRING" id="540747.SAMN04488031_105193"/>
<evidence type="ECO:0000256" key="1">
    <source>
        <dbReference type="SAM" id="MobiDB-lite"/>
    </source>
</evidence>
<accession>A0A0T5P6Q5</accession>
<organism evidence="2 4">
    <name type="scientific">Roseovarius indicus</name>
    <dbReference type="NCBI Taxonomy" id="540747"/>
    <lineage>
        <taxon>Bacteria</taxon>
        <taxon>Pseudomonadati</taxon>
        <taxon>Pseudomonadota</taxon>
        <taxon>Alphaproteobacteria</taxon>
        <taxon>Rhodobacterales</taxon>
        <taxon>Roseobacteraceae</taxon>
        <taxon>Roseovarius</taxon>
    </lineage>
</organism>
<dbReference type="EMBL" id="LAXI01000012">
    <property type="protein sequence ID" value="KRS16607.1"/>
    <property type="molecule type" value="Genomic_DNA"/>
</dbReference>
<dbReference type="Proteomes" id="UP000325785">
    <property type="component" value="Chromosome"/>
</dbReference>
<dbReference type="KEGG" id="rid:RIdsm_04193"/>
<evidence type="ECO:0000313" key="5">
    <source>
        <dbReference type="Proteomes" id="UP000325785"/>
    </source>
</evidence>
<feature type="region of interest" description="Disordered" evidence="1">
    <location>
        <begin position="24"/>
        <end position="43"/>
    </location>
</feature>
<dbReference type="RefSeq" id="WP_057817711.1">
    <property type="nucleotide sequence ID" value="NZ_CP031598.1"/>
</dbReference>